<evidence type="ECO:0000313" key="1">
    <source>
        <dbReference type="EMBL" id="MPN29918.1"/>
    </source>
</evidence>
<comment type="caution">
    <text evidence="1">The sequence shown here is derived from an EMBL/GenBank/DDBJ whole genome shotgun (WGS) entry which is preliminary data.</text>
</comment>
<dbReference type="AlphaFoldDB" id="A0A645GSU7"/>
<accession>A0A645GSU7</accession>
<name>A0A645GSU7_9ZZZZ</name>
<dbReference type="EMBL" id="VSSQ01080825">
    <property type="protein sequence ID" value="MPN29918.1"/>
    <property type="molecule type" value="Genomic_DNA"/>
</dbReference>
<protein>
    <submittedName>
        <fullName evidence="1">Uncharacterized protein</fullName>
    </submittedName>
</protein>
<organism evidence="1">
    <name type="scientific">bioreactor metagenome</name>
    <dbReference type="NCBI Taxonomy" id="1076179"/>
    <lineage>
        <taxon>unclassified sequences</taxon>
        <taxon>metagenomes</taxon>
        <taxon>ecological metagenomes</taxon>
    </lineage>
</organism>
<reference evidence="1" key="1">
    <citation type="submission" date="2019-08" db="EMBL/GenBank/DDBJ databases">
        <authorList>
            <person name="Kucharzyk K."/>
            <person name="Murdoch R.W."/>
            <person name="Higgins S."/>
            <person name="Loffler F."/>
        </authorList>
    </citation>
    <scope>NUCLEOTIDE SEQUENCE</scope>
</reference>
<gene>
    <name evidence="1" type="ORF">SDC9_177373</name>
</gene>
<proteinExistence type="predicted"/>
<sequence>MRELVEAPVDGYSMKELPLYFESTKDPERFYYFRRGNQYGRICVLGASCSVGKTHFLLRFYVITNTEENPDMKRRLRSDSDKIY</sequence>